<gene>
    <name evidence="1" type="ORF">MNBD_BACTEROID06-1662</name>
</gene>
<name>A0A3B0UEH0_9ZZZZ</name>
<proteinExistence type="predicted"/>
<dbReference type="AlphaFoldDB" id="A0A3B0UEH0"/>
<dbReference type="EMBL" id="UOES01000253">
    <property type="protein sequence ID" value="VAW27510.1"/>
    <property type="molecule type" value="Genomic_DNA"/>
</dbReference>
<evidence type="ECO:0000313" key="1">
    <source>
        <dbReference type="EMBL" id="VAW27510.1"/>
    </source>
</evidence>
<protein>
    <submittedName>
        <fullName evidence="1">Uncharacterized protein</fullName>
    </submittedName>
</protein>
<organism evidence="1">
    <name type="scientific">hydrothermal vent metagenome</name>
    <dbReference type="NCBI Taxonomy" id="652676"/>
    <lineage>
        <taxon>unclassified sequences</taxon>
        <taxon>metagenomes</taxon>
        <taxon>ecological metagenomes</taxon>
    </lineage>
</organism>
<sequence>MSKQNTYKHPSVLLLLVLLGMSVLVYQTAHDYMQSSIAVSAKVINDASNANSEDQSKVAVVSQDVFLSVSTIQVDQVYHQIKEIIFGDDKKEKETHVVAKYVSSFFKTLFERVVPPNAP</sequence>
<accession>A0A3B0UEH0</accession>
<reference evidence="1" key="1">
    <citation type="submission" date="2018-06" db="EMBL/GenBank/DDBJ databases">
        <authorList>
            <person name="Zhirakovskaya E."/>
        </authorList>
    </citation>
    <scope>NUCLEOTIDE SEQUENCE</scope>
</reference>